<keyword evidence="8" id="KW-0997">Cell inner membrane</keyword>
<feature type="transmembrane region" description="Helical" evidence="8">
    <location>
        <begin position="385"/>
        <end position="407"/>
    </location>
</feature>
<sequence>MPSYATDPATPAIAGDPEPRQMPPRRMVPLLAGITAVAPLAINIYIPSLPNIAAALGTDAGTVQLTVTLYLIAVAAGQVTLGPLSDRMGRRPVLITGMIVYVIASLAAAAAPDVWWLIVARVFQAIGGCAGLVLGRAIVRDIYDRDTSASMLGYVTTVMVIVPMAAPTVGGLLDVAFGWRSSFVLVAALGAVMLGLILTSLPETHPPAKGSQTSTPIRGESLQLLRSRAFLGYAGATSFGAGMYFAFIAGAPFLVVDAMGREPYEYGLWFILVAGGYMTGNYISGRTARRVGLDKLLAIGAVLAAFGGAVLVLSSSLLPLTPPTLFIPMILLSIANGFTTANGIAGAVSVNPRLAGSASGIAGAAQMLVGAAATQVVGSAMSSSALPTTLTVFAFALLLLSCWLFLIRPARQAVLVRAAE</sequence>
<dbReference type="NCBIfam" id="TIGR00710">
    <property type="entry name" value="efflux_Bcr_CflA"/>
    <property type="match status" value="1"/>
</dbReference>
<dbReference type="GO" id="GO:1990961">
    <property type="term" value="P:xenobiotic detoxification by transmembrane export across the plasma membrane"/>
    <property type="evidence" value="ECO:0007669"/>
    <property type="project" value="InterPro"/>
</dbReference>
<evidence type="ECO:0000256" key="3">
    <source>
        <dbReference type="ARBA" id="ARBA00022448"/>
    </source>
</evidence>
<evidence type="ECO:0000259" key="10">
    <source>
        <dbReference type="PROSITE" id="PS50850"/>
    </source>
</evidence>
<keyword evidence="12" id="KW-1185">Reference proteome</keyword>
<dbReference type="InterPro" id="IPR005829">
    <property type="entry name" value="Sugar_transporter_CS"/>
</dbReference>
<dbReference type="CDD" id="cd17320">
    <property type="entry name" value="MFS_MdfA_MDR_like"/>
    <property type="match status" value="1"/>
</dbReference>
<organism evidence="11 12">
    <name type="scientific">Futiania mangrovi</name>
    <dbReference type="NCBI Taxonomy" id="2959716"/>
    <lineage>
        <taxon>Bacteria</taxon>
        <taxon>Pseudomonadati</taxon>
        <taxon>Pseudomonadota</taxon>
        <taxon>Alphaproteobacteria</taxon>
        <taxon>Futianiales</taxon>
        <taxon>Futianiaceae</taxon>
        <taxon>Futiania</taxon>
    </lineage>
</organism>
<keyword evidence="3 8" id="KW-0813">Transport</keyword>
<feature type="transmembrane region" description="Helical" evidence="8">
    <location>
        <begin position="61"/>
        <end position="81"/>
    </location>
</feature>
<protein>
    <recommendedName>
        <fullName evidence="8">Bcr/CflA family efflux transporter</fullName>
    </recommendedName>
</protein>
<feature type="transmembrane region" description="Helical" evidence="8">
    <location>
        <begin position="118"/>
        <end position="139"/>
    </location>
</feature>
<dbReference type="InterPro" id="IPR020846">
    <property type="entry name" value="MFS_dom"/>
</dbReference>
<comment type="caution">
    <text evidence="11">The sequence shown here is derived from an EMBL/GenBank/DDBJ whole genome shotgun (WGS) entry which is preliminary data.</text>
</comment>
<proteinExistence type="inferred from homology"/>
<accession>A0A9J6P7Q5</accession>
<evidence type="ECO:0000256" key="2">
    <source>
        <dbReference type="ARBA" id="ARBA00006236"/>
    </source>
</evidence>
<dbReference type="PANTHER" id="PTHR23502">
    <property type="entry name" value="MAJOR FACILITATOR SUPERFAMILY"/>
    <property type="match status" value="1"/>
</dbReference>
<evidence type="ECO:0000256" key="5">
    <source>
        <dbReference type="ARBA" id="ARBA00022692"/>
    </source>
</evidence>
<dbReference type="RefSeq" id="WP_269330924.1">
    <property type="nucleotide sequence ID" value="NZ_JAMZFT010000001.1"/>
</dbReference>
<feature type="transmembrane region" description="Helical" evidence="8">
    <location>
        <begin position="296"/>
        <end position="319"/>
    </location>
</feature>
<dbReference type="GO" id="GO:0005886">
    <property type="term" value="C:plasma membrane"/>
    <property type="evidence" value="ECO:0007669"/>
    <property type="project" value="UniProtKB-SubCell"/>
</dbReference>
<reference evidence="11" key="1">
    <citation type="submission" date="2022-06" db="EMBL/GenBank/DDBJ databases">
        <title>Isolation and Genomics of Futiania mangrovii gen. nov., sp. nov., a Rare and Metabolically-versatile member in the Class Alphaproteobacteria.</title>
        <authorList>
            <person name="Liu L."/>
            <person name="Huang W.-C."/>
            <person name="Pan J."/>
            <person name="Li J."/>
            <person name="Huang Y."/>
            <person name="Du H."/>
            <person name="Liu Y."/>
            <person name="Li M."/>
        </authorList>
    </citation>
    <scope>NUCLEOTIDE SEQUENCE</scope>
    <source>
        <strain evidence="11">FT118</strain>
    </source>
</reference>
<comment type="subcellular location">
    <subcellularLocation>
        <location evidence="8">Cell inner membrane</location>
        <topology evidence="8">Multi-pass membrane protein</topology>
    </subcellularLocation>
    <subcellularLocation>
        <location evidence="1">Cell membrane</location>
        <topology evidence="1">Multi-pass membrane protein</topology>
    </subcellularLocation>
</comment>
<feature type="transmembrane region" description="Helical" evidence="8">
    <location>
        <begin position="151"/>
        <end position="173"/>
    </location>
</feature>
<keyword evidence="4" id="KW-1003">Cell membrane</keyword>
<dbReference type="GO" id="GO:0042910">
    <property type="term" value="F:xenobiotic transmembrane transporter activity"/>
    <property type="evidence" value="ECO:0007669"/>
    <property type="project" value="InterPro"/>
</dbReference>
<evidence type="ECO:0000256" key="7">
    <source>
        <dbReference type="ARBA" id="ARBA00023136"/>
    </source>
</evidence>
<feature type="transmembrane region" description="Helical" evidence="8">
    <location>
        <begin position="93"/>
        <end position="112"/>
    </location>
</feature>
<dbReference type="Gene3D" id="1.20.1720.10">
    <property type="entry name" value="Multidrug resistance protein D"/>
    <property type="match status" value="1"/>
</dbReference>
<keyword evidence="5 8" id="KW-0812">Transmembrane</keyword>
<keyword evidence="6 8" id="KW-1133">Transmembrane helix</keyword>
<feature type="transmembrane region" description="Helical" evidence="8">
    <location>
        <begin position="179"/>
        <end position="201"/>
    </location>
</feature>
<feature type="transmembrane region" description="Helical" evidence="8">
    <location>
        <begin position="27"/>
        <end position="46"/>
    </location>
</feature>
<feature type="transmembrane region" description="Helical" evidence="8">
    <location>
        <begin position="266"/>
        <end position="284"/>
    </location>
</feature>
<name>A0A9J6P7Q5_9PROT</name>
<evidence type="ECO:0000256" key="9">
    <source>
        <dbReference type="SAM" id="MobiDB-lite"/>
    </source>
</evidence>
<dbReference type="SUPFAM" id="SSF103473">
    <property type="entry name" value="MFS general substrate transporter"/>
    <property type="match status" value="1"/>
</dbReference>
<dbReference type="PROSITE" id="PS50850">
    <property type="entry name" value="MFS"/>
    <property type="match status" value="1"/>
</dbReference>
<dbReference type="PROSITE" id="PS00216">
    <property type="entry name" value="SUGAR_TRANSPORT_1"/>
    <property type="match status" value="1"/>
</dbReference>
<evidence type="ECO:0000256" key="1">
    <source>
        <dbReference type="ARBA" id="ARBA00004651"/>
    </source>
</evidence>
<feature type="transmembrane region" description="Helical" evidence="8">
    <location>
        <begin position="354"/>
        <end position="373"/>
    </location>
</feature>
<feature type="domain" description="Major facilitator superfamily (MFS) profile" evidence="10">
    <location>
        <begin position="27"/>
        <end position="412"/>
    </location>
</feature>
<dbReference type="InterPro" id="IPR011701">
    <property type="entry name" value="MFS"/>
</dbReference>
<evidence type="ECO:0000256" key="6">
    <source>
        <dbReference type="ARBA" id="ARBA00022989"/>
    </source>
</evidence>
<evidence type="ECO:0000313" key="12">
    <source>
        <dbReference type="Proteomes" id="UP001055804"/>
    </source>
</evidence>
<gene>
    <name evidence="11" type="ORF">NJQ99_00920</name>
</gene>
<dbReference type="EMBL" id="JAMZFT010000001">
    <property type="protein sequence ID" value="MCP1334964.1"/>
    <property type="molecule type" value="Genomic_DNA"/>
</dbReference>
<dbReference type="InterPro" id="IPR036259">
    <property type="entry name" value="MFS_trans_sf"/>
</dbReference>
<keyword evidence="7 8" id="KW-0472">Membrane</keyword>
<feature type="transmembrane region" description="Helical" evidence="8">
    <location>
        <begin position="325"/>
        <end position="347"/>
    </location>
</feature>
<dbReference type="InterPro" id="IPR004812">
    <property type="entry name" value="Efflux_drug-R_Bcr/CmlA"/>
</dbReference>
<evidence type="ECO:0000256" key="4">
    <source>
        <dbReference type="ARBA" id="ARBA00022475"/>
    </source>
</evidence>
<dbReference type="PANTHER" id="PTHR23502:SF132">
    <property type="entry name" value="POLYAMINE TRANSPORTER 2-RELATED"/>
    <property type="match status" value="1"/>
</dbReference>
<feature type="region of interest" description="Disordered" evidence="9">
    <location>
        <begin position="1"/>
        <end position="21"/>
    </location>
</feature>
<feature type="transmembrane region" description="Helical" evidence="8">
    <location>
        <begin position="230"/>
        <end position="254"/>
    </location>
</feature>
<dbReference type="Pfam" id="PF07690">
    <property type="entry name" value="MFS_1"/>
    <property type="match status" value="1"/>
</dbReference>
<evidence type="ECO:0000256" key="8">
    <source>
        <dbReference type="RuleBase" id="RU365088"/>
    </source>
</evidence>
<dbReference type="AlphaFoldDB" id="A0A9J6P7Q5"/>
<evidence type="ECO:0000313" key="11">
    <source>
        <dbReference type="EMBL" id="MCP1334964.1"/>
    </source>
</evidence>
<dbReference type="Proteomes" id="UP001055804">
    <property type="component" value="Unassembled WGS sequence"/>
</dbReference>
<comment type="similarity">
    <text evidence="2 8">Belongs to the major facilitator superfamily. Bcr/CmlA family.</text>
</comment>